<dbReference type="InterPro" id="IPR029068">
    <property type="entry name" value="Glyas_Bleomycin-R_OHBP_Dase"/>
</dbReference>
<accession>A0A942YJM5</accession>
<dbReference type="Proteomes" id="UP000682713">
    <property type="component" value="Unassembled WGS sequence"/>
</dbReference>
<protein>
    <submittedName>
        <fullName evidence="1">Uncharacterized protein</fullName>
    </submittedName>
</protein>
<dbReference type="EMBL" id="JAGYPJ010000001">
    <property type="protein sequence ID" value="MBS4198274.1"/>
    <property type="molecule type" value="Genomic_DNA"/>
</dbReference>
<name>A0A942YJM5_9BACI</name>
<reference evidence="1 2" key="1">
    <citation type="submission" date="2021-05" db="EMBL/GenBank/DDBJ databases">
        <title>Novel Bacillus species.</title>
        <authorList>
            <person name="Liu G."/>
        </authorList>
    </citation>
    <scope>NUCLEOTIDE SEQUENCE [LARGE SCALE GENOMIC DNA]</scope>
    <source>
        <strain evidence="1 2">FJAT-49732</strain>
    </source>
</reference>
<evidence type="ECO:0000313" key="1">
    <source>
        <dbReference type="EMBL" id="MBS4198274.1"/>
    </source>
</evidence>
<evidence type="ECO:0000313" key="2">
    <source>
        <dbReference type="Proteomes" id="UP000682713"/>
    </source>
</evidence>
<sequence length="116" mass="14116">MGDYDFNDFVELKVDEQYVMHLFKTEEFKPMEKANFVFKAEDIVKAHKQLIEKHVDVEPIFHHEDHAGFNFKDSDGNILMICKYFYYYVNGFPLFGTKLVRYKHYKRIKKLIYNKF</sequence>
<dbReference type="Gene3D" id="3.10.180.10">
    <property type="entry name" value="2,3-Dihydroxybiphenyl 1,2-Dioxygenase, domain 1"/>
    <property type="match status" value="1"/>
</dbReference>
<dbReference type="SUPFAM" id="SSF54593">
    <property type="entry name" value="Glyoxalase/Bleomycin resistance protein/Dihydroxybiphenyl dioxygenase"/>
    <property type="match status" value="1"/>
</dbReference>
<organism evidence="1 2">
    <name type="scientific">Lederbergia citrisecunda</name>
    <dbReference type="NCBI Taxonomy" id="2833583"/>
    <lineage>
        <taxon>Bacteria</taxon>
        <taxon>Bacillati</taxon>
        <taxon>Bacillota</taxon>
        <taxon>Bacilli</taxon>
        <taxon>Bacillales</taxon>
        <taxon>Bacillaceae</taxon>
        <taxon>Lederbergia</taxon>
    </lineage>
</organism>
<keyword evidence="2" id="KW-1185">Reference proteome</keyword>
<proteinExistence type="predicted"/>
<gene>
    <name evidence="1" type="ORF">KHA93_01190</name>
</gene>
<comment type="caution">
    <text evidence="1">The sequence shown here is derived from an EMBL/GenBank/DDBJ whole genome shotgun (WGS) entry which is preliminary data.</text>
</comment>
<dbReference type="AlphaFoldDB" id="A0A942YJM5"/>